<dbReference type="Proteomes" id="UP000028981">
    <property type="component" value="Unassembled WGS sequence"/>
</dbReference>
<protein>
    <recommendedName>
        <fullName evidence="7">Fe/B12 periplasmic-binding domain-containing protein</fullName>
    </recommendedName>
</protein>
<evidence type="ECO:0000313" key="9">
    <source>
        <dbReference type="Proteomes" id="UP000028981"/>
    </source>
</evidence>
<dbReference type="InterPro" id="IPR002491">
    <property type="entry name" value="ABC_transptr_periplasmic_BD"/>
</dbReference>
<dbReference type="PANTHER" id="PTHR30532">
    <property type="entry name" value="IRON III DICITRATE-BINDING PERIPLASMIC PROTEIN"/>
    <property type="match status" value="1"/>
</dbReference>
<evidence type="ECO:0000256" key="5">
    <source>
        <dbReference type="ARBA" id="ARBA00022729"/>
    </source>
</evidence>
<dbReference type="Gene3D" id="3.40.50.1980">
    <property type="entry name" value="Nitrogenase molybdenum iron protein domain"/>
    <property type="match status" value="2"/>
</dbReference>
<dbReference type="SUPFAM" id="SSF53807">
    <property type="entry name" value="Helical backbone' metal receptor"/>
    <property type="match status" value="1"/>
</dbReference>
<dbReference type="GO" id="GO:1901678">
    <property type="term" value="P:iron coordination entity transport"/>
    <property type="evidence" value="ECO:0007669"/>
    <property type="project" value="UniProtKB-ARBA"/>
</dbReference>
<keyword evidence="4" id="KW-0406">Ion transport</keyword>
<dbReference type="Pfam" id="PF01497">
    <property type="entry name" value="Peripla_BP_2"/>
    <property type="match status" value="1"/>
</dbReference>
<evidence type="ECO:0000256" key="1">
    <source>
        <dbReference type="ARBA" id="ARBA00004196"/>
    </source>
</evidence>
<evidence type="ECO:0000256" key="6">
    <source>
        <dbReference type="SAM" id="SignalP"/>
    </source>
</evidence>
<evidence type="ECO:0000259" key="7">
    <source>
        <dbReference type="PROSITE" id="PS50983"/>
    </source>
</evidence>
<proteinExistence type="inferred from homology"/>
<dbReference type="InterPro" id="IPR051313">
    <property type="entry name" value="Bact_iron-sidero_bind"/>
</dbReference>
<comment type="subcellular location">
    <subcellularLocation>
        <location evidence="1">Cell envelope</location>
    </subcellularLocation>
</comment>
<sequence>MSFRSNLLTAVLAFALATPALAQEFPVTIEHKFGTTVIEAKPERVASLDYGGIGNLLKLGVTPVIVREWRDKFPSTTPPWGQSLLTSEPVVFAGDIDPELVASTDPDVIIALASGIDEDLYAKLSLIAPVVAIPSGLGDYELPWDQRALIAARALGVEAEAQNQIDAIHARFAEVRESHPEWAGKTAVVGRIVDGEFSAFNKLDIRAKFLNEFGFVTPTALDAITETAFFNLVSPELIEPIDADVIVWYGGSAALQESLDYPARPFLQATAKGGEIFLTDEHLAAIARQELLSIPVAVDFLVPLLEAAADGDPATPVEGALQ</sequence>
<keyword evidence="3" id="KW-0813">Transport</keyword>
<accession>A0A087M0U4</accession>
<keyword evidence="4" id="KW-0408">Iron</keyword>
<dbReference type="AlphaFoldDB" id="A0A087M0U4"/>
<comment type="caution">
    <text evidence="8">The sequence shown here is derived from an EMBL/GenBank/DDBJ whole genome shotgun (WGS) entry which is preliminary data.</text>
</comment>
<keyword evidence="9" id="KW-1185">Reference proteome</keyword>
<evidence type="ECO:0000256" key="4">
    <source>
        <dbReference type="ARBA" id="ARBA00022496"/>
    </source>
</evidence>
<keyword evidence="5 6" id="KW-0732">Signal</keyword>
<dbReference type="GO" id="GO:0030288">
    <property type="term" value="C:outer membrane-bounded periplasmic space"/>
    <property type="evidence" value="ECO:0007669"/>
    <property type="project" value="TreeGrafter"/>
</dbReference>
<gene>
    <name evidence="8" type="ORF">JP75_15050</name>
</gene>
<name>A0A087M0U4_9HYPH</name>
<evidence type="ECO:0000256" key="3">
    <source>
        <dbReference type="ARBA" id="ARBA00022448"/>
    </source>
</evidence>
<dbReference type="EMBL" id="JQGC01000013">
    <property type="protein sequence ID" value="KFL30497.1"/>
    <property type="molecule type" value="Genomic_DNA"/>
</dbReference>
<keyword evidence="4" id="KW-0410">Iron transport</keyword>
<reference evidence="8 9" key="1">
    <citation type="submission" date="2014-08" db="EMBL/GenBank/DDBJ databases">
        <authorList>
            <person name="Hassan Y.I."/>
            <person name="Lepp D."/>
            <person name="Zhou T."/>
        </authorList>
    </citation>
    <scope>NUCLEOTIDE SEQUENCE [LARGE SCALE GENOMIC DNA]</scope>
    <source>
        <strain evidence="8 9">IFO13584</strain>
    </source>
</reference>
<dbReference type="PROSITE" id="PS50983">
    <property type="entry name" value="FE_B12_PBP"/>
    <property type="match status" value="1"/>
</dbReference>
<dbReference type="STRING" id="46914.JP75_15050"/>
<dbReference type="PANTHER" id="PTHR30532:SF24">
    <property type="entry name" value="FERRIC ENTEROBACTIN-BINDING PERIPLASMIC PROTEIN FEPB"/>
    <property type="match status" value="1"/>
</dbReference>
<evidence type="ECO:0000256" key="2">
    <source>
        <dbReference type="ARBA" id="ARBA00008814"/>
    </source>
</evidence>
<feature type="domain" description="Fe/B12 periplasmic-binding" evidence="7">
    <location>
        <begin position="44"/>
        <end position="309"/>
    </location>
</feature>
<feature type="signal peptide" evidence="6">
    <location>
        <begin position="1"/>
        <end position="22"/>
    </location>
</feature>
<comment type="similarity">
    <text evidence="2">Belongs to the bacterial solute-binding protein 8 family.</text>
</comment>
<organism evidence="8 9">
    <name type="scientific">Devosia riboflavina</name>
    <dbReference type="NCBI Taxonomy" id="46914"/>
    <lineage>
        <taxon>Bacteria</taxon>
        <taxon>Pseudomonadati</taxon>
        <taxon>Pseudomonadota</taxon>
        <taxon>Alphaproteobacteria</taxon>
        <taxon>Hyphomicrobiales</taxon>
        <taxon>Devosiaceae</taxon>
        <taxon>Devosia</taxon>
    </lineage>
</organism>
<feature type="chain" id="PRO_5001825775" description="Fe/B12 periplasmic-binding domain-containing protein" evidence="6">
    <location>
        <begin position="23"/>
        <end position="322"/>
    </location>
</feature>
<dbReference type="OrthoDB" id="1846031at2"/>
<dbReference type="RefSeq" id="WP_035084193.1">
    <property type="nucleotide sequence ID" value="NZ_JQGC01000013.1"/>
</dbReference>
<evidence type="ECO:0000313" key="8">
    <source>
        <dbReference type="EMBL" id="KFL30497.1"/>
    </source>
</evidence>